<dbReference type="EMBL" id="JANQAO010000003">
    <property type="protein sequence ID" value="MDM5147700.1"/>
    <property type="molecule type" value="Genomic_DNA"/>
</dbReference>
<sequence>MNNFICSIENRPSEARCVQLSLPEHLAKQLVLYRRQMERPCTDLLFAKALDKTAAIIDIGGGNSNLVNFLLNDRYTNITVLIIKTNNKTERKKRGGKMWLVPYFLMPQKSTM</sequence>
<organism evidence="1 2">
    <name type="scientific">Candidatus Doriopsillibacter californiensis</name>
    <dbReference type="NCBI Taxonomy" id="2970740"/>
    <lineage>
        <taxon>Bacteria</taxon>
        <taxon>Pseudomonadati</taxon>
        <taxon>Pseudomonadota</taxon>
        <taxon>Gammaproteobacteria</taxon>
        <taxon>Candidatus Tethybacterales</taxon>
        <taxon>Candidatus Persebacteraceae</taxon>
        <taxon>Candidatus Doriopsillibacter</taxon>
    </lineage>
</organism>
<name>A0ABT7QM87_9GAMM</name>
<gene>
    <name evidence="1" type="ORF">NQX30_04855</name>
</gene>
<proteinExistence type="predicted"/>
<protein>
    <submittedName>
        <fullName evidence="1">Uncharacterized protein</fullName>
    </submittedName>
</protein>
<evidence type="ECO:0000313" key="1">
    <source>
        <dbReference type="EMBL" id="MDM5147700.1"/>
    </source>
</evidence>
<evidence type="ECO:0000313" key="2">
    <source>
        <dbReference type="Proteomes" id="UP001168167"/>
    </source>
</evidence>
<reference evidence="1" key="2">
    <citation type="journal article" date="2023" name="Microbiome">
        <title>Synthase-selected sorting approach identifies a beta-lactone synthase in a nudibranch symbiotic bacterium.</title>
        <authorList>
            <person name="Dzunkova M."/>
            <person name="La Clair J.J."/>
            <person name="Tyml T."/>
            <person name="Doud D."/>
            <person name="Schulz F."/>
            <person name="Piquer-Esteban S."/>
            <person name="Porcel Sanchis D."/>
            <person name="Osborn A."/>
            <person name="Robinson D."/>
            <person name="Louie K.B."/>
            <person name="Bowen B.P."/>
            <person name="Bowers R.M."/>
            <person name="Lee J."/>
            <person name="Arnau V."/>
            <person name="Diaz-Villanueva W."/>
            <person name="Stepanauskas R."/>
            <person name="Gosliner T."/>
            <person name="Date S.V."/>
            <person name="Northen T.R."/>
            <person name="Cheng J.F."/>
            <person name="Burkart M.D."/>
            <person name="Woyke T."/>
        </authorList>
    </citation>
    <scope>NUCLEOTIDE SEQUENCE</scope>
    <source>
        <strain evidence="1">Df01</strain>
    </source>
</reference>
<reference evidence="1" key="1">
    <citation type="submission" date="2022-08" db="EMBL/GenBank/DDBJ databases">
        <authorList>
            <person name="Dzunkova M."/>
            <person name="La Clair J."/>
            <person name="Tyml T."/>
            <person name="Doud D."/>
            <person name="Schulz F."/>
            <person name="Piquer S."/>
            <person name="Porcel Sanchis D."/>
            <person name="Osborn A."/>
            <person name="Robinson D."/>
            <person name="Louie K.B."/>
            <person name="Bowen B.P."/>
            <person name="Bowers R."/>
            <person name="Lee J."/>
            <person name="Arnau Llombart V."/>
            <person name="Diaz Villanueva W."/>
            <person name="Gosliner T."/>
            <person name="Northen T."/>
            <person name="Cheng J.-F."/>
            <person name="Burkart M.D."/>
            <person name="Woyke T."/>
        </authorList>
    </citation>
    <scope>NUCLEOTIDE SEQUENCE</scope>
    <source>
        <strain evidence="1">Df01</strain>
    </source>
</reference>
<accession>A0ABT7QM87</accession>
<dbReference type="Proteomes" id="UP001168167">
    <property type="component" value="Unassembled WGS sequence"/>
</dbReference>
<comment type="caution">
    <text evidence="1">The sequence shown here is derived from an EMBL/GenBank/DDBJ whole genome shotgun (WGS) entry which is preliminary data.</text>
</comment>
<keyword evidence="2" id="KW-1185">Reference proteome</keyword>